<dbReference type="Gene3D" id="2.60.40.10">
    <property type="entry name" value="Immunoglobulins"/>
    <property type="match status" value="3"/>
</dbReference>
<dbReference type="RefSeq" id="WP_101393335.1">
    <property type="nucleotide sequence ID" value="NZ_PCHB01000007.1"/>
</dbReference>
<proteinExistence type="predicted"/>
<dbReference type="EMBL" id="PCHB01000007">
    <property type="protein sequence ID" value="PKU97122.1"/>
    <property type="molecule type" value="Genomic_DNA"/>
</dbReference>
<reference evidence="4 5" key="1">
    <citation type="submission" date="2017-10" db="EMBL/GenBank/DDBJ databases">
        <title>Bifidobacterium genomics.</title>
        <authorList>
            <person name="Lugli G.A."/>
            <person name="Milani C."/>
            <person name="Mancabelli L."/>
        </authorList>
    </citation>
    <scope>NUCLEOTIDE SEQUENCE [LARGE SCALE GENOMIC DNA]</scope>
    <source>
        <strain evidence="4 5">1744B</strain>
    </source>
</reference>
<evidence type="ECO:0000313" key="5">
    <source>
        <dbReference type="Proteomes" id="UP000233783"/>
    </source>
</evidence>
<evidence type="ECO:0000256" key="2">
    <source>
        <dbReference type="SAM" id="Phobius"/>
    </source>
</evidence>
<gene>
    <name evidence="4" type="ORF">CQR56_0587</name>
</gene>
<keyword evidence="2" id="KW-0472">Membrane</keyword>
<feature type="transmembrane region" description="Helical" evidence="2">
    <location>
        <begin position="142"/>
        <end position="169"/>
    </location>
</feature>
<accession>A0A2N3QWP6</accession>
<feature type="region of interest" description="Disordered" evidence="1">
    <location>
        <begin position="69"/>
        <end position="88"/>
    </location>
</feature>
<name>A0A2N3QWP6_9BIFI</name>
<dbReference type="NCBIfam" id="TIGR01167">
    <property type="entry name" value="LPXTG_anchor"/>
    <property type="match status" value="1"/>
</dbReference>
<dbReference type="GO" id="GO:0005975">
    <property type="term" value="P:carbohydrate metabolic process"/>
    <property type="evidence" value="ECO:0007669"/>
    <property type="project" value="UniProtKB-ARBA"/>
</dbReference>
<comment type="caution">
    <text evidence="4">The sequence shown here is derived from an EMBL/GenBank/DDBJ whole genome shotgun (WGS) entry which is preliminary data.</text>
</comment>
<dbReference type="Proteomes" id="UP000233783">
    <property type="component" value="Unassembled WGS sequence"/>
</dbReference>
<feature type="compositionally biased region" description="Low complexity" evidence="1">
    <location>
        <begin position="69"/>
        <end position="82"/>
    </location>
</feature>
<protein>
    <submittedName>
        <fullName evidence="4">Fibro-slime domain-containing protein</fullName>
    </submittedName>
</protein>
<keyword evidence="2" id="KW-1133">Transmembrane helix</keyword>
<feature type="transmembrane region" description="Helical" evidence="2">
    <location>
        <begin position="106"/>
        <end position="130"/>
    </location>
</feature>
<feature type="compositionally biased region" description="Polar residues" evidence="1">
    <location>
        <begin position="1"/>
        <end position="17"/>
    </location>
</feature>
<feature type="compositionally biased region" description="Low complexity" evidence="1">
    <location>
        <begin position="25"/>
        <end position="39"/>
    </location>
</feature>
<evidence type="ECO:0000313" key="4">
    <source>
        <dbReference type="EMBL" id="PKU97122.1"/>
    </source>
</evidence>
<keyword evidence="2" id="KW-0812">Transmembrane</keyword>
<evidence type="ECO:0000256" key="1">
    <source>
        <dbReference type="SAM" id="MobiDB-lite"/>
    </source>
</evidence>
<feature type="transmembrane region" description="Helical" evidence="2">
    <location>
        <begin position="2059"/>
        <end position="2080"/>
    </location>
</feature>
<feature type="region of interest" description="Disordered" evidence="1">
    <location>
        <begin position="1"/>
        <end position="63"/>
    </location>
</feature>
<dbReference type="InterPro" id="IPR013783">
    <property type="entry name" value="Ig-like_fold"/>
</dbReference>
<evidence type="ECO:0000259" key="3">
    <source>
        <dbReference type="PROSITE" id="PS51820"/>
    </source>
</evidence>
<dbReference type="InterPro" id="IPR037524">
    <property type="entry name" value="PA14/GLEYA"/>
</dbReference>
<feature type="domain" description="PA14" evidence="3">
    <location>
        <begin position="981"/>
        <end position="1188"/>
    </location>
</feature>
<dbReference type="Pfam" id="PF17802">
    <property type="entry name" value="SpaA"/>
    <property type="match status" value="3"/>
</dbReference>
<dbReference type="InterPro" id="IPR041033">
    <property type="entry name" value="SpaA_PFL_dom_1"/>
</dbReference>
<organism evidence="4 5">
    <name type="scientific">Bifidobacterium pseudolongum subsp. globosum</name>
    <dbReference type="NCBI Taxonomy" id="1690"/>
    <lineage>
        <taxon>Bacteria</taxon>
        <taxon>Bacillati</taxon>
        <taxon>Actinomycetota</taxon>
        <taxon>Actinomycetes</taxon>
        <taxon>Bifidobacteriales</taxon>
        <taxon>Bifidobacteriaceae</taxon>
        <taxon>Bifidobacterium</taxon>
    </lineage>
</organism>
<dbReference type="PROSITE" id="PS51820">
    <property type="entry name" value="PA14"/>
    <property type="match status" value="1"/>
</dbReference>
<sequence>MTTPENPYNGNPYTPGTGQPADETQQFGQPAQQPYGAPQDEPMQAMPEYGQMQPNPYAAPEQPMQSFDYSQQGQQSYGGQIPPQIPPQEPMVGYGAQQNNDKWNGLVIAGFVCAFLVPIVGLILSIIGMVQINKNGGKSKGMAIAGIIVSVVVMVLNGLLVASAVGTVIEKYVLASDGRNYRITATYGPEAGVPEDAQLKVSEILPPESDETIAGSEEPLDSSLYDEYVARTEDALGWAEGSASYVRLFDIKITDEYGNKIDIAAPVDVRIELADKDSSEEGLLGTQVVHFADGAEVPDVVQNLSFDETKTESEGMTLSFTAAGFSVYAIVDAPEPAVVEIDYVDSLEELAGQTGKEFYLSYGTPPKYFTNELNTNSAFIENTSSGQADGWYFEPTGVDNQYYIYTYVEGVKKYITNPSGNLAGLADTNGTKFDLEDAGNGKFYFKKAGASLWLQHSGSGSGIRFYTDNKNAANSQISIAYASSFVLPDDPYGLNGKTYGIAYHNDTATSAALTAEGVTTSGQQRLKGLDMLMRPDVLDHDGILLVAENSDIQEWTFQNVSEDKYYLKTTVDGVTKYLTINGNNVTLMDTPDETYSLIKAIPGTGANSGKWHFSVGNYSLNFNNTANNGFNGTTGTGATTWMNLVEKSSFPEEDFTYYNAKKVSVSDTSQVPDKKQVIIYTRVWNDTKKKYEFFAIDHDGSLIPCYDTGDGIEWIGTNVNTALWELTEGTNPDGSLSYYYWLRNTQYGNTFITPQLSNDQVIYTSPGSDVQDLNASVNLNGRRYEENYTTIIRWDDDQYGYSGLKVENGHLVPCALSEAEDFYFAIMEEKQHAEDVTTVETVDSKAYGITMKMVDFNNDVQKYSTGDRDVVQTEVMGTPDGGAGMLSTYLDTATGYPVVKSNSNSLSRLFDSTQETEVNHLFLQNIYNESGYFEYDSTQNFAHLNPDGTFTVYDQLGAITGDAEHKNTREHGQFMPYNDISPDKGYAYDKDGHIITNQTDVLAHELPDTNARKGENLYLIGDNKKGMADTTGDGVDYFFGMELEASFTQTANGLDAWGHDIIFEFSGDDDFWLYVDGQLVLDLGGVHSAQVGSVNFRTGLITSSNGNSTLYNTFKNNYKDQHPEATDEEVNQYLDGIFERNEEGNYVFKDYTKHTMRMFYMERGAGASNLHMRFNLAAVKPGTVVLSKQLSGTNSGSNSLLEYPYQIYYTIRGDGESIERRLDDPSKVTYKDSTKQVKYEEHLTLEQQTYDNVFFLKAGESAVIELPEDTVNYRIVECGISTATYDVVKANGETLAPTDTQNPGRKDYKTSLDTMTNRDTVLFDNHVKEGAMRTLSITKQLYDSNGRDLLHYDAAEGEKEDKTLFSYRLYLGNAFTSEDDIPPANLYSYFVKNRDGYYCRWDLAQKKFVSLGISDYSVLETYLAPMTDTEKESIIFKTSPSGAISKIPADYTVEVRDLIDGVHWKVEERDDEIPKGYTLRLSDGYTRTDIIPEDSHGTTPISDTIEGEVDPEVDVRNQKGWGLTVQKVWTDEDFIDHDPIYFAVYYEKEGQAPELIEGSVRSMMNGNKEIYFFFNQEQMAGRDFSEYRVYEVKLTNPEIDPATGEIRYDSITPIPDSGKLTVGGTPKGTTVHQENEYTVTYQIGEPTTQNENVRTDVVTNSRPGIKLFKMRWDYETPLAGAVFTLKDSEGQDVAAESYTSRSEDGLITIAYLNPGIYTLTEVETPKGYVVLPEPITITVSDDSITVGPEELKNKYYIFEPAKEATETQEADMATVTIRDRETELHVKKVDAVTKDPLAGAHFALYNQVTDAQGNKRKDYQPITGYENLISNAEGILTFPDTNVEAVTIENLTWGNTYYLTETQAVTDYDLLKEDLCFTVNKDGTITIENAEHSGWLTTSTDTDKGKYSSLIQIPNGKLQYVSVWKTDDGYTTITTGASFALYKAEDYDDAAGRPKEGAVPVLTGTTGANGILALGTLPAGTEYRLVETKAPDGYYPPTSAIKIFVNADKVTAMQAGSPAEVSRKGDEHWVPDQPEATWQIRVWNSQGYALPSTGGSGTALFYLLGGILLSGAGILLLTRLRMKRKHSER</sequence>